<keyword evidence="3" id="KW-1185">Reference proteome</keyword>
<gene>
    <name evidence="2" type="ORF">N7492_001804</name>
</gene>
<evidence type="ECO:0000313" key="2">
    <source>
        <dbReference type="EMBL" id="KAJ5184188.1"/>
    </source>
</evidence>
<comment type="caution">
    <text evidence="2">The sequence shown here is derived from an EMBL/GenBank/DDBJ whole genome shotgun (WGS) entry which is preliminary data.</text>
</comment>
<proteinExistence type="predicted"/>
<reference evidence="2" key="2">
    <citation type="journal article" date="2023" name="IMA Fungus">
        <title>Comparative genomic study of the Penicillium genus elucidates a diverse pangenome and 15 lateral gene transfer events.</title>
        <authorList>
            <person name="Petersen C."/>
            <person name="Sorensen T."/>
            <person name="Nielsen M.R."/>
            <person name="Sondergaard T.E."/>
            <person name="Sorensen J.L."/>
            <person name="Fitzpatrick D.A."/>
            <person name="Frisvad J.C."/>
            <person name="Nielsen K.L."/>
        </authorList>
    </citation>
    <scope>NUCLEOTIDE SEQUENCE</scope>
    <source>
        <strain evidence="2">IBT 21917</strain>
    </source>
</reference>
<protein>
    <submittedName>
        <fullName evidence="2">Uncharacterized protein</fullName>
    </submittedName>
</protein>
<dbReference type="OrthoDB" id="4455194at2759"/>
<sequence length="738" mass="82542">MDILSALEALRNASPEVLQNHRHETTEALQKIEARLRELDPPEPSSTEQPTSTGQAEMEPSRPAILLAALHTVSSWVWKSANSPPRNILQIKRRRIRDRRLDDIRRIEGDRKIERNPKASPEYKIIRVLAQRSLALQGEKSKYLDIDSYCKIASSRKPGKTNRGRQGKIAAFVRTELDVEDEDKDFSIRAISAGIKQLVTERLLEKRLEETGQCNSASGISAFTALLIRPFRSLTYTEIPEFLDDLLEKDTMDLPNLMENDDTECFLPVSTAKVIRVSSAWFDKLQTYYDQSSSSNIDENGSIHCRPTSPQESLDSLSEVLEHPQSNISSSPYSTGPETPRFTGCGLDDQNHTRHFDPSSQQRRHLNPSTNLIRSRSPLYNCGSRSNIENAISDIPSDPQHATHQAHGPSIQPYVDASNTQDLFDPWPIAHATRQAHSPPIQPYTDASNTQDPFDPWPIAHATRQAHNPSIQPYVNNTQDPVDPWPIAHATRQAHSPPIQPYTDGSNTQDPFDPWPIAHATRQAHGTPIQPYADASNTQDLFDPWPIAHATRQAHGTPIQPYADASNTQDPFDPWPIAHATRQAHGTPIQPYADASNTQDLFDPWPIAHATRQAHGTPIQPYADASNTQDLFDPWPIAHATRQVHNPSIQPYVNNTQDPVDPWPIAHATPQINDSALAPYASTDDAQIPLHSSQPVSCQVDQYPVRTALPLYRNMTAQRDLTATQFSTPVRLALQAAW</sequence>
<feature type="region of interest" description="Disordered" evidence="1">
    <location>
        <begin position="435"/>
        <end position="454"/>
    </location>
</feature>
<dbReference type="Proteomes" id="UP001146351">
    <property type="component" value="Unassembled WGS sequence"/>
</dbReference>
<dbReference type="AlphaFoldDB" id="A0A9W9ITX8"/>
<feature type="region of interest" description="Disordered" evidence="1">
    <location>
        <begin position="292"/>
        <end position="418"/>
    </location>
</feature>
<feature type="region of interest" description="Disordered" evidence="1">
    <location>
        <begin position="37"/>
        <end position="59"/>
    </location>
</feature>
<organism evidence="2 3">
    <name type="scientific">Penicillium capsulatum</name>
    <dbReference type="NCBI Taxonomy" id="69766"/>
    <lineage>
        <taxon>Eukaryota</taxon>
        <taxon>Fungi</taxon>
        <taxon>Dikarya</taxon>
        <taxon>Ascomycota</taxon>
        <taxon>Pezizomycotina</taxon>
        <taxon>Eurotiomycetes</taxon>
        <taxon>Eurotiomycetidae</taxon>
        <taxon>Eurotiales</taxon>
        <taxon>Aspergillaceae</taxon>
        <taxon>Penicillium</taxon>
    </lineage>
</organism>
<evidence type="ECO:0000313" key="3">
    <source>
        <dbReference type="Proteomes" id="UP001146351"/>
    </source>
</evidence>
<name>A0A9W9ITX8_9EURO</name>
<reference evidence="2" key="1">
    <citation type="submission" date="2022-11" db="EMBL/GenBank/DDBJ databases">
        <authorList>
            <person name="Petersen C."/>
        </authorList>
    </citation>
    <scope>NUCLEOTIDE SEQUENCE</scope>
    <source>
        <strain evidence="2">IBT 21917</strain>
    </source>
</reference>
<evidence type="ECO:0000256" key="1">
    <source>
        <dbReference type="SAM" id="MobiDB-lite"/>
    </source>
</evidence>
<feature type="compositionally biased region" description="Polar residues" evidence="1">
    <location>
        <begin position="324"/>
        <end position="337"/>
    </location>
</feature>
<dbReference type="EMBL" id="JAPQKO010000001">
    <property type="protein sequence ID" value="KAJ5184188.1"/>
    <property type="molecule type" value="Genomic_DNA"/>
</dbReference>
<accession>A0A9W9ITX8</accession>